<dbReference type="STRING" id="118062.MCBB_0799"/>
<evidence type="ECO:0000313" key="1">
    <source>
        <dbReference type="EMBL" id="SCG85365.1"/>
    </source>
</evidence>
<accession>A0A1D3L1C8</accession>
<dbReference type="GeneID" id="30411650"/>
<proteinExistence type="predicted"/>
<gene>
    <name evidence="1" type="ORF">MCBB_0799</name>
</gene>
<dbReference type="OrthoDB" id="68355at2157"/>
<keyword evidence="2" id="KW-1185">Reference proteome</keyword>
<dbReference type="EMBL" id="LT607756">
    <property type="protein sequence ID" value="SCG85365.1"/>
    <property type="molecule type" value="Genomic_DNA"/>
</dbReference>
<name>A0A1D3L1C8_9EURY</name>
<organism evidence="1 2">
    <name type="scientific">Methanobacterium congolense</name>
    <dbReference type="NCBI Taxonomy" id="118062"/>
    <lineage>
        <taxon>Archaea</taxon>
        <taxon>Methanobacteriati</taxon>
        <taxon>Methanobacteriota</taxon>
        <taxon>Methanomada group</taxon>
        <taxon>Methanobacteria</taxon>
        <taxon>Methanobacteriales</taxon>
        <taxon>Methanobacteriaceae</taxon>
        <taxon>Methanobacterium</taxon>
    </lineage>
</organism>
<dbReference type="AlphaFoldDB" id="A0A1D3L1C8"/>
<dbReference type="Proteomes" id="UP000094707">
    <property type="component" value="Chromosome I"/>
</dbReference>
<reference evidence="1 2" key="1">
    <citation type="submission" date="2016-08" db="EMBL/GenBank/DDBJ databases">
        <authorList>
            <person name="Seilhamer J.J."/>
        </authorList>
    </citation>
    <scope>NUCLEOTIDE SEQUENCE [LARGE SCALE GENOMIC DNA]</scope>
    <source>
        <strain evidence="1">Buetzberg</strain>
    </source>
</reference>
<evidence type="ECO:0000313" key="2">
    <source>
        <dbReference type="Proteomes" id="UP000094707"/>
    </source>
</evidence>
<sequence>MSCYIRHMKEFLGEIGINPGSKEERKEVDLAVRRAIGRDASERCNEVWKEVKTWLHDEDKNRELALKLEKEFV</sequence>
<protein>
    <submittedName>
        <fullName evidence="1">Uncharacterized protein</fullName>
    </submittedName>
</protein>
<dbReference type="KEGG" id="mcub:MCBB_0799"/>
<dbReference type="RefSeq" id="WP_071906541.1">
    <property type="nucleotide sequence ID" value="NZ_LT607756.1"/>
</dbReference>